<gene>
    <name evidence="5" type="ORF">ACFFHF_09605</name>
</gene>
<evidence type="ECO:0000256" key="3">
    <source>
        <dbReference type="ARBA" id="ARBA00023163"/>
    </source>
</evidence>
<dbReference type="PROSITE" id="PS50949">
    <property type="entry name" value="HTH_GNTR"/>
    <property type="match status" value="1"/>
</dbReference>
<accession>A0ABV6KQA6</accession>
<evidence type="ECO:0000256" key="1">
    <source>
        <dbReference type="ARBA" id="ARBA00023015"/>
    </source>
</evidence>
<name>A0ABV6KQA6_9BACI</name>
<evidence type="ECO:0000259" key="4">
    <source>
        <dbReference type="PROSITE" id="PS50949"/>
    </source>
</evidence>
<dbReference type="Gene3D" id="3.40.1410.10">
    <property type="entry name" value="Chorismate lyase-like"/>
    <property type="match status" value="1"/>
</dbReference>
<dbReference type="SUPFAM" id="SSF46785">
    <property type="entry name" value="Winged helix' DNA-binding domain"/>
    <property type="match status" value="1"/>
</dbReference>
<comment type="caution">
    <text evidence="5">The sequence shown here is derived from an EMBL/GenBank/DDBJ whole genome shotgun (WGS) entry which is preliminary data.</text>
</comment>
<proteinExistence type="predicted"/>
<dbReference type="Proteomes" id="UP001589738">
    <property type="component" value="Unassembled WGS sequence"/>
</dbReference>
<keyword evidence="2" id="KW-0238">DNA-binding</keyword>
<dbReference type="InterPro" id="IPR036390">
    <property type="entry name" value="WH_DNA-bd_sf"/>
</dbReference>
<dbReference type="InterPro" id="IPR050679">
    <property type="entry name" value="Bact_HTH_transcr_reg"/>
</dbReference>
<dbReference type="Gene3D" id="1.10.10.10">
    <property type="entry name" value="Winged helix-like DNA-binding domain superfamily/Winged helix DNA-binding domain"/>
    <property type="match status" value="1"/>
</dbReference>
<dbReference type="RefSeq" id="WP_160547579.1">
    <property type="nucleotide sequence ID" value="NZ_JBHLUU010000027.1"/>
</dbReference>
<dbReference type="InterPro" id="IPR000524">
    <property type="entry name" value="Tscrpt_reg_HTH_GntR"/>
</dbReference>
<keyword evidence="3" id="KW-0804">Transcription</keyword>
<dbReference type="Pfam" id="PF00392">
    <property type="entry name" value="GntR"/>
    <property type="match status" value="1"/>
</dbReference>
<dbReference type="InterPro" id="IPR028978">
    <property type="entry name" value="Chorismate_lyase_/UTRA_dom_sf"/>
</dbReference>
<dbReference type="SMART" id="SM00866">
    <property type="entry name" value="UTRA"/>
    <property type="match status" value="1"/>
</dbReference>
<keyword evidence="6" id="KW-1185">Reference proteome</keyword>
<dbReference type="InterPro" id="IPR036388">
    <property type="entry name" value="WH-like_DNA-bd_sf"/>
</dbReference>
<dbReference type="InterPro" id="IPR011663">
    <property type="entry name" value="UTRA"/>
</dbReference>
<dbReference type="SUPFAM" id="SSF64288">
    <property type="entry name" value="Chorismate lyase-like"/>
    <property type="match status" value="1"/>
</dbReference>
<keyword evidence="1" id="KW-0805">Transcription regulation</keyword>
<feature type="domain" description="HTH gntR-type" evidence="4">
    <location>
        <begin position="1"/>
        <end position="69"/>
    </location>
</feature>
<evidence type="ECO:0000313" key="5">
    <source>
        <dbReference type="EMBL" id="MFC0475504.1"/>
    </source>
</evidence>
<dbReference type="PANTHER" id="PTHR44846">
    <property type="entry name" value="MANNOSYL-D-GLYCERATE TRANSPORT/METABOLISM SYSTEM REPRESSOR MNGR-RELATED"/>
    <property type="match status" value="1"/>
</dbReference>
<evidence type="ECO:0000313" key="6">
    <source>
        <dbReference type="Proteomes" id="UP001589738"/>
    </source>
</evidence>
<reference evidence="5 6" key="1">
    <citation type="submission" date="2024-09" db="EMBL/GenBank/DDBJ databases">
        <authorList>
            <person name="Sun Q."/>
            <person name="Mori K."/>
        </authorList>
    </citation>
    <scope>NUCLEOTIDE SEQUENCE [LARGE SCALE GENOMIC DNA]</scope>
    <source>
        <strain evidence="5 6">CGMCC 1.9126</strain>
    </source>
</reference>
<dbReference type="EMBL" id="JBHLUU010000027">
    <property type="protein sequence ID" value="MFC0475504.1"/>
    <property type="molecule type" value="Genomic_DNA"/>
</dbReference>
<organism evidence="5 6">
    <name type="scientific">Robertmurraya beringensis</name>
    <dbReference type="NCBI Taxonomy" id="641660"/>
    <lineage>
        <taxon>Bacteria</taxon>
        <taxon>Bacillati</taxon>
        <taxon>Bacillota</taxon>
        <taxon>Bacilli</taxon>
        <taxon>Bacillales</taxon>
        <taxon>Bacillaceae</taxon>
        <taxon>Robertmurraya</taxon>
    </lineage>
</organism>
<protein>
    <submittedName>
        <fullName evidence="5">GntR family transcriptional regulator</fullName>
    </submittedName>
</protein>
<dbReference type="PANTHER" id="PTHR44846:SF4">
    <property type="entry name" value="HTH GNTR-TYPE DOMAIN-CONTAINING PROTEIN"/>
    <property type="match status" value="1"/>
</dbReference>
<dbReference type="Pfam" id="PF07702">
    <property type="entry name" value="UTRA"/>
    <property type="match status" value="1"/>
</dbReference>
<dbReference type="CDD" id="cd07377">
    <property type="entry name" value="WHTH_GntR"/>
    <property type="match status" value="1"/>
</dbReference>
<dbReference type="SMART" id="SM00345">
    <property type="entry name" value="HTH_GNTR"/>
    <property type="match status" value="1"/>
</dbReference>
<evidence type="ECO:0000256" key="2">
    <source>
        <dbReference type="ARBA" id="ARBA00023125"/>
    </source>
</evidence>
<sequence>MLKYQQIASEIEKYIVDHNLQQGDKLPILETLTAQFAVSKSTITSALDLLERKGIVFQVRGSGIFVRRHKRKGYISLLSNQGFKKEMEESQPTSEVIELDVVKPTQEVMDNLNIGPEEDVYYVKRIQYINGETLCLEHSYYNKAIIPYLNKEIVSESIFHYIQEGLGLKVGFSDMYLQADKLNKEEAEYLGLEPSDPKFCLEVIFHLTNGQPFDYSKNIYNYKQSQFFIQAISHY</sequence>